<keyword evidence="8" id="KW-1185">Reference proteome</keyword>
<feature type="region of interest" description="Disordered" evidence="6">
    <location>
        <begin position="1"/>
        <end position="42"/>
    </location>
</feature>
<dbReference type="EMBL" id="CAID01000007">
    <property type="protein sequence ID" value="CEF98563.1"/>
    <property type="molecule type" value="Genomic_DNA"/>
</dbReference>
<keyword evidence="5" id="KW-0539">Nucleus</keyword>
<comment type="similarity">
    <text evidence="3">Belongs to the VPRBP/DCAF1 family.</text>
</comment>
<feature type="region of interest" description="Disordered" evidence="6">
    <location>
        <begin position="1617"/>
        <end position="1677"/>
    </location>
</feature>
<dbReference type="PROSITE" id="PS50896">
    <property type="entry name" value="LISH"/>
    <property type="match status" value="1"/>
</dbReference>
<dbReference type="FunCoup" id="A0A090N3R2">
    <property type="interactions" value="1408"/>
</dbReference>
<dbReference type="UniPathway" id="UPA00143"/>
<comment type="subcellular location">
    <subcellularLocation>
        <location evidence="1">Nucleus</location>
    </subcellularLocation>
</comment>
<reference evidence="7 8" key="2">
    <citation type="journal article" date="2014" name="BMC Genomics">
        <title>An improved genome of the model marine alga Ostreococcus tauri unfolds by assessing Illumina de novo assemblies.</title>
        <authorList>
            <person name="Blanc-Mathieu R."/>
            <person name="Verhelst B."/>
            <person name="Derelle E."/>
            <person name="Rombauts S."/>
            <person name="Bouget F.Y."/>
            <person name="Carre I."/>
            <person name="Chateau A."/>
            <person name="Eyre-Walker A."/>
            <person name="Grimsley N."/>
            <person name="Moreau H."/>
            <person name="Piegu B."/>
            <person name="Rivals E."/>
            <person name="Schackwitz W."/>
            <person name="Van de Peer Y."/>
            <person name="Piganeau G."/>
        </authorList>
    </citation>
    <scope>NUCLEOTIDE SEQUENCE [LARGE SCALE GENOMIC DNA]</scope>
    <source>
        <strain evidence="8">OTTH 0595 / CCAP 157/2 / RCC745</strain>
    </source>
</reference>
<organism evidence="7 8">
    <name type="scientific">Ostreococcus tauri</name>
    <name type="common">Marine green alga</name>
    <dbReference type="NCBI Taxonomy" id="70448"/>
    <lineage>
        <taxon>Eukaryota</taxon>
        <taxon>Viridiplantae</taxon>
        <taxon>Chlorophyta</taxon>
        <taxon>Mamiellophyceae</taxon>
        <taxon>Mamiellales</taxon>
        <taxon>Bathycoccaceae</taxon>
        <taxon>Ostreococcus</taxon>
    </lineage>
</organism>
<dbReference type="InParanoid" id="A0A090N3R2"/>
<dbReference type="Proteomes" id="UP000009170">
    <property type="component" value="Unassembled WGS sequence"/>
</dbReference>
<feature type="compositionally biased region" description="Acidic residues" evidence="6">
    <location>
        <begin position="1559"/>
        <end position="1582"/>
    </location>
</feature>
<dbReference type="InterPro" id="IPR015943">
    <property type="entry name" value="WD40/YVTN_repeat-like_dom_sf"/>
</dbReference>
<evidence type="ECO:0000256" key="6">
    <source>
        <dbReference type="SAM" id="MobiDB-lite"/>
    </source>
</evidence>
<dbReference type="GO" id="GO:0005634">
    <property type="term" value="C:nucleus"/>
    <property type="evidence" value="ECO:0007669"/>
    <property type="project" value="UniProtKB-SubCell"/>
</dbReference>
<evidence type="ECO:0000256" key="4">
    <source>
        <dbReference type="ARBA" id="ARBA00022786"/>
    </source>
</evidence>
<gene>
    <name evidence="7" type="ORF">OT_ostta07g00270</name>
</gene>
<dbReference type="Gene3D" id="2.130.10.10">
    <property type="entry name" value="YVTN repeat-like/Quinoprotein amine dehydrogenase"/>
    <property type="match status" value="1"/>
</dbReference>
<protein>
    <submittedName>
        <fullName evidence="7">Quinonprotein alcohol dehydrogenase-like superfamily</fullName>
    </submittedName>
</protein>
<feature type="compositionally biased region" description="Basic and acidic residues" evidence="6">
    <location>
        <begin position="20"/>
        <end position="35"/>
    </location>
</feature>
<dbReference type="OrthoDB" id="27563at2759"/>
<evidence type="ECO:0000256" key="2">
    <source>
        <dbReference type="ARBA" id="ARBA00004906"/>
    </source>
</evidence>
<reference evidence="8" key="1">
    <citation type="journal article" date="2006" name="Proc. Natl. Acad. Sci. U.S.A.">
        <title>Genome analysis of the smallest free-living eukaryote Ostreococcus tauri unveils many unique features.</title>
        <authorList>
            <person name="Derelle E."/>
            <person name="Ferraz C."/>
            <person name="Rombauts S."/>
            <person name="Rouze P."/>
            <person name="Worden A.Z."/>
            <person name="Robbens S."/>
            <person name="Partensky F."/>
            <person name="Degroeve S."/>
            <person name="Echeynie S."/>
            <person name="Cooke R."/>
            <person name="Saeys Y."/>
            <person name="Wuyts J."/>
            <person name="Jabbari K."/>
            <person name="Bowler C."/>
            <person name="Panaud O."/>
            <person name="Piegu B."/>
            <person name="Ball S.G."/>
            <person name="Ral J.-P."/>
            <person name="Bouget F.-Y."/>
            <person name="Piganeau G."/>
            <person name="De Baets B."/>
            <person name="Picard A."/>
            <person name="Delseny M."/>
            <person name="Demaille J."/>
            <person name="Van de Peer Y."/>
            <person name="Moreau H."/>
        </authorList>
    </citation>
    <scope>NUCLEOTIDE SEQUENCE [LARGE SCALE GENOMIC DNA]</scope>
    <source>
        <strain evidence="8">OTTH 0595 / CCAP 157/2 / RCC745</strain>
    </source>
</reference>
<dbReference type="RefSeq" id="XP_022839336.1">
    <property type="nucleotide sequence ID" value="XM_022983698.1"/>
</dbReference>
<dbReference type="GO" id="GO:0080008">
    <property type="term" value="C:Cul4-RING E3 ubiquitin ligase complex"/>
    <property type="evidence" value="ECO:0007669"/>
    <property type="project" value="TreeGrafter"/>
</dbReference>
<dbReference type="InterPro" id="IPR033270">
    <property type="entry name" value="VPRBP/DCAF1"/>
</dbReference>
<feature type="region of interest" description="Disordered" evidence="6">
    <location>
        <begin position="1552"/>
        <end position="1585"/>
    </location>
</feature>
<evidence type="ECO:0000313" key="7">
    <source>
        <dbReference type="EMBL" id="CEF98563.1"/>
    </source>
</evidence>
<feature type="region of interest" description="Disordered" evidence="6">
    <location>
        <begin position="86"/>
        <end position="106"/>
    </location>
</feature>
<dbReference type="PANTHER" id="PTHR13129:SF4">
    <property type="entry name" value="DDB1- AND CUL4-ASSOCIATED FACTOR 1"/>
    <property type="match status" value="1"/>
</dbReference>
<feature type="compositionally biased region" description="Acidic residues" evidence="6">
    <location>
        <begin position="1511"/>
        <end position="1528"/>
    </location>
</feature>
<evidence type="ECO:0000256" key="3">
    <source>
        <dbReference type="ARBA" id="ARBA00008845"/>
    </source>
</evidence>
<evidence type="ECO:0000256" key="5">
    <source>
        <dbReference type="ARBA" id="ARBA00023242"/>
    </source>
</evidence>
<comment type="pathway">
    <text evidence="2">Protein modification; protein ubiquitination.</text>
</comment>
<dbReference type="GeneID" id="9836719"/>
<dbReference type="GO" id="GO:0016567">
    <property type="term" value="P:protein ubiquitination"/>
    <property type="evidence" value="ECO:0007669"/>
    <property type="project" value="UniProtKB-UniPathway"/>
</dbReference>
<feature type="compositionally biased region" description="Acidic residues" evidence="6">
    <location>
        <begin position="1639"/>
        <end position="1677"/>
    </location>
</feature>
<dbReference type="InterPro" id="IPR011047">
    <property type="entry name" value="Quinoprotein_ADH-like_sf"/>
</dbReference>
<dbReference type="PANTHER" id="PTHR13129">
    <property type="entry name" value="VPRBP PROTEIN-RELATED"/>
    <property type="match status" value="1"/>
</dbReference>
<dbReference type="SUPFAM" id="SSF50998">
    <property type="entry name" value="Quinoprotein alcohol dehydrogenase-like"/>
    <property type="match status" value="1"/>
</dbReference>
<feature type="compositionally biased region" description="Basic and acidic residues" evidence="6">
    <location>
        <begin position="1617"/>
        <end position="1631"/>
    </location>
</feature>
<evidence type="ECO:0000313" key="8">
    <source>
        <dbReference type="Proteomes" id="UP000009170"/>
    </source>
</evidence>
<sequence>MARGDEHRDADAETSGRSTRAGEDADARARDETNARRRAANDAATVIDERWRAMCAHARMDANERARGFHALADAIERAEKSFEDARGAEASARRAQDGGTKRADALPSEREFMPAIVEYAVGEKMFTCELREQAGAMRVLRACGLGKRLRGQTNDILGEEATRRDVYANVLSELAFGGRAAERALERRASEGANAEGPARTLDARRLKVYAMGAFASLLVTDEDGVSSEHIKNGVMEGLLKPLVNLICKDGAGVDAWEVDEKDSMDLALAAGDECPSGLQAGDCEHLHRALMQARLMCVGGIGDYVECFAEALQHGVLELSMRLLTGPTESGWHESYGTARRFKLAGHLPGDPQLPEALAVISAFLAHRKFAITFIENGGAKLMLNVPRGPMTYYNLTRCMFGIASITTALERLVAPSIDLSRRYVKMALELLQCDNEYARRHAALFLTFAVQIPIVVVAFDAEAGLKLVLDTLRTTAHIVTHEESMLEMTTPQEIAMAKETGDHVSLLLRQYMRAHFVTHVKAIEEKVSGKSKKNDALKSKTTDTAARRAMFRAMDIGHDATDRLFSMVSRQKRIAAVMQAKTWLVIEAFCAQGGPMVLLDLLTKAPGEKSLRECVLGSLSVLKLVTLHPTGRVATAKAHFGEYFSSGYILMDIIESAAEAVDTEAVVEALKVICNLVIAPLALSASEHKSHKEKASVPIGGPLQRTHSAGGNLTVFDYARLEETYVNGRQNIAQAYGVKVLLKLLFKTSKVLPQPSMNISRALCCRVLLGLTRDQSIANTLQTLQIARMLSELVRETGLGRSSALEEEVIVDSKRESGTGSAATVQAAAAEFHRCAVELIAATAGFANVKATTPAVASDAAAPPLAKLERHLIAASTKVRYPHEELLLIMHEHLVSAGLTKTAASLVNEARLARPETGTNNARSCDSPAPRLKLNFKNKQAPSKLRRRAPRSRMTGAARGMLGKVDEPFTLGLDQGPSETLLRELSGAARTVIKQPLTPTLSKRGVKRTHSTEETRVHLAEDLRKSLTTPTLQSTEACCDHQTPSPAVKERFHKEFPTPGVLVAEGPRGETGCGVRSRLDSILTQYLRAQHRQCSAPITACAPFSLLTPHQCPQPKRSLEAPRNLSSRLRQREWTRASGLEMGMRRADRHFVNSRFRPLRTLRTDVDSLFSAVSFVHGIVDQVVVGTNEGEIQVFDCISGEILEISSDAMHGGSIRKIVATGPKCPKPMFAVTSVRGISLWSLPNSDEVPEMIWDKDGRAGRRGYGIAVDSTGSTFAVGAFDKDLDIMDTETKTAIRSLSWKTVGPPLISKNNDELSFSPSDNLLLWDETLWDVRIRDGPPIQRFDRFSEASGACFHPGGNEIIIGREVWDIRSSRLLRTVPALNRAALKFNHSGTVGLAHILHPRNEELLWGLRKCHHPYKHSFCTIDAMDYSDICTVDVTYGMIDACWDVSSDTLCATVEYDILDTHESVVRLHEVGRLRLREDESDMEEDPHDNGMGMMDRDLASDDDEWEDAEWGDEGEVDADGRRTINDARVARQIASLREIAGIDRSEESSEYDSDFIDSDDEDSEDDDDDNPDPYARLVRVLNRVNTGGGAQFEFVGLRPGSLLERRRLAASERESERGVGRDISNIQDDGDDDNADEDEEDGEYDSDASWETDDGADEHMQDEDDE</sequence>
<evidence type="ECO:0000256" key="1">
    <source>
        <dbReference type="ARBA" id="ARBA00004123"/>
    </source>
</evidence>
<comment type="caution">
    <text evidence="7">The sequence shown here is derived from an EMBL/GenBank/DDBJ whole genome shotgun (WGS) entry which is preliminary data.</text>
</comment>
<feature type="region of interest" description="Disordered" evidence="6">
    <location>
        <begin position="1488"/>
        <end position="1532"/>
    </location>
</feature>
<keyword evidence="4" id="KW-0833">Ubl conjugation pathway</keyword>
<dbReference type="STRING" id="70448.A0A090N3R2"/>
<proteinExistence type="inferred from homology"/>
<feature type="compositionally biased region" description="Basic and acidic residues" evidence="6">
    <location>
        <begin position="1"/>
        <end position="11"/>
    </location>
</feature>
<dbReference type="InterPro" id="IPR006594">
    <property type="entry name" value="LisH"/>
</dbReference>
<accession>A0A090N3R2</accession>
<name>A0A090N3R2_OSTTA</name>
<dbReference type="KEGG" id="ota:OT_ostta07g00270"/>